<dbReference type="Pfam" id="PF08448">
    <property type="entry name" value="PAS_4"/>
    <property type="match status" value="1"/>
</dbReference>
<dbReference type="SMART" id="SM00387">
    <property type="entry name" value="HATPase_c"/>
    <property type="match status" value="1"/>
</dbReference>
<comment type="catalytic activity">
    <reaction evidence="1">
        <text>ATP + protein L-histidine = ADP + protein N-phospho-L-histidine.</text>
        <dbReference type="EC" id="2.7.13.3"/>
    </reaction>
</comment>
<dbReference type="InterPro" id="IPR003661">
    <property type="entry name" value="HisK_dim/P_dom"/>
</dbReference>
<gene>
    <name evidence="12" type="ORF">EDC39_101391</name>
</gene>
<dbReference type="NCBIfam" id="TIGR00229">
    <property type="entry name" value="sensory_box"/>
    <property type="match status" value="1"/>
</dbReference>
<dbReference type="SUPFAM" id="SSF55785">
    <property type="entry name" value="PYP-like sensor domain (PAS domain)"/>
    <property type="match status" value="3"/>
</dbReference>
<organism evidence="12 13">
    <name type="scientific">Geothermobacter ehrlichii</name>
    <dbReference type="NCBI Taxonomy" id="213224"/>
    <lineage>
        <taxon>Bacteria</taxon>
        <taxon>Pseudomonadati</taxon>
        <taxon>Thermodesulfobacteriota</taxon>
        <taxon>Desulfuromonadia</taxon>
        <taxon>Desulfuromonadales</taxon>
        <taxon>Geothermobacteraceae</taxon>
        <taxon>Geothermobacter</taxon>
    </lineage>
</organism>
<evidence type="ECO:0000259" key="11">
    <source>
        <dbReference type="PROSITE" id="PS50113"/>
    </source>
</evidence>
<dbReference type="Pfam" id="PF02518">
    <property type="entry name" value="HATPase_c"/>
    <property type="match status" value="1"/>
</dbReference>
<evidence type="ECO:0000256" key="2">
    <source>
        <dbReference type="ARBA" id="ARBA00012438"/>
    </source>
</evidence>
<evidence type="ECO:0000256" key="1">
    <source>
        <dbReference type="ARBA" id="ARBA00000085"/>
    </source>
</evidence>
<dbReference type="InterPro" id="IPR035965">
    <property type="entry name" value="PAS-like_dom_sf"/>
</dbReference>
<dbReference type="InterPro" id="IPR000014">
    <property type="entry name" value="PAS"/>
</dbReference>
<dbReference type="SMART" id="SM00091">
    <property type="entry name" value="PAS"/>
    <property type="match status" value="2"/>
</dbReference>
<dbReference type="SMART" id="SM00388">
    <property type="entry name" value="HisKA"/>
    <property type="match status" value="1"/>
</dbReference>
<dbReference type="PANTHER" id="PTHR43065">
    <property type="entry name" value="SENSOR HISTIDINE KINASE"/>
    <property type="match status" value="1"/>
</dbReference>
<evidence type="ECO:0000256" key="4">
    <source>
        <dbReference type="ARBA" id="ARBA00022679"/>
    </source>
</evidence>
<dbReference type="Gene3D" id="3.30.565.10">
    <property type="entry name" value="Histidine kinase-like ATPase, C-terminal domain"/>
    <property type="match status" value="1"/>
</dbReference>
<dbReference type="SUPFAM" id="SSF55874">
    <property type="entry name" value="ATPase domain of HSP90 chaperone/DNA topoisomerase II/histidine kinase"/>
    <property type="match status" value="1"/>
</dbReference>
<dbReference type="EC" id="2.7.13.3" evidence="2"/>
<dbReference type="InterPro" id="IPR036890">
    <property type="entry name" value="HATPase_C_sf"/>
</dbReference>
<accession>A0A5D3WR07</accession>
<name>A0A5D3WR07_9BACT</name>
<dbReference type="Pfam" id="PF13426">
    <property type="entry name" value="PAS_9"/>
    <property type="match status" value="2"/>
</dbReference>
<feature type="domain" description="PAS" evidence="10">
    <location>
        <begin position="162"/>
        <end position="232"/>
    </location>
</feature>
<evidence type="ECO:0000256" key="3">
    <source>
        <dbReference type="ARBA" id="ARBA00022553"/>
    </source>
</evidence>
<evidence type="ECO:0000259" key="10">
    <source>
        <dbReference type="PROSITE" id="PS50112"/>
    </source>
</evidence>
<dbReference type="GO" id="GO:0000155">
    <property type="term" value="F:phosphorelay sensor kinase activity"/>
    <property type="evidence" value="ECO:0007669"/>
    <property type="project" value="InterPro"/>
</dbReference>
<keyword evidence="13" id="KW-1185">Reference proteome</keyword>
<sequence>MPGSSLSELFESLPVPAWIEDFSAVRKRIDQLRQNDIQDWSLFFLQHPDIVRECAGLVRILDVNGKALELYGAKNKQELLTNQERVFTDHSFRIFSEELAALAEGSTEFSTRVQHRTLQGEAIYIDLRASIPTGYHDSWERVIVLTLDVTRETLAEEGLRKNREHLGSFYRNTPIAYQSLDSRGCFLDVNPAFERMLGYSRDELIGKPVADLLTEESRQKLQQLFQAFLMSDQVEKGEITMLDKNGRPLDIMVEGRLERDPETGRLRTHCLLHNITEKKRRESELQRQKKSYRQLFDQFQILFDGIPDPLILITPDLEISWVNKGAVKETGKSLDVLLGRLCEELHRECNLPCDAAMVRSCLETGKPATSLVGTPDERSWGLRAFPVMNDQGQVIQVMIIAHDVTEKIRLQAETMRTGQLAALGELAAGVAHEINNPINGIINYAQILINKARRQGERNEIAERILKEGDRIATIVGNLLSFSRDKIEEKRPVRLQDILDEAMTLCEARLRKDGIHLEIDIPPDMPCIRGMHQKLEQVFINLINNARYALNQKYPQTDPDKRLTISATPLPGGELAEIVVHDRGTGIPAHLVNRITNPFFSTKPQGEGTGLGLSICHGIIQDHGGSMKFDSVEGEFTRVIIRLPVAKNETT</sequence>
<keyword evidence="8" id="KW-0902">Two-component regulatory system</keyword>
<dbReference type="PROSITE" id="PS50112">
    <property type="entry name" value="PAS"/>
    <property type="match status" value="1"/>
</dbReference>
<dbReference type="InterPro" id="IPR003594">
    <property type="entry name" value="HATPase_dom"/>
</dbReference>
<dbReference type="PRINTS" id="PR00344">
    <property type="entry name" value="BCTRLSENSOR"/>
</dbReference>
<feature type="domain" description="PAC" evidence="11">
    <location>
        <begin position="235"/>
        <end position="287"/>
    </location>
</feature>
<keyword evidence="6" id="KW-0418">Kinase</keyword>
<dbReference type="RefSeq" id="WP_148894420.1">
    <property type="nucleotide sequence ID" value="NZ_VNIB01000001.1"/>
</dbReference>
<keyword evidence="7" id="KW-0067">ATP-binding</keyword>
<evidence type="ECO:0000256" key="5">
    <source>
        <dbReference type="ARBA" id="ARBA00022741"/>
    </source>
</evidence>
<evidence type="ECO:0000256" key="8">
    <source>
        <dbReference type="ARBA" id="ARBA00023012"/>
    </source>
</evidence>
<feature type="domain" description="Histidine kinase" evidence="9">
    <location>
        <begin position="429"/>
        <end position="647"/>
    </location>
</feature>
<keyword evidence="4" id="KW-0808">Transferase</keyword>
<dbReference type="EMBL" id="VNIB01000001">
    <property type="protein sequence ID" value="TYP00230.1"/>
    <property type="molecule type" value="Genomic_DNA"/>
</dbReference>
<keyword evidence="5" id="KW-0547">Nucleotide-binding</keyword>
<dbReference type="InterPro" id="IPR013656">
    <property type="entry name" value="PAS_4"/>
</dbReference>
<dbReference type="InterPro" id="IPR005467">
    <property type="entry name" value="His_kinase_dom"/>
</dbReference>
<dbReference type="CDD" id="cd00130">
    <property type="entry name" value="PAS"/>
    <property type="match status" value="2"/>
</dbReference>
<evidence type="ECO:0000256" key="7">
    <source>
        <dbReference type="ARBA" id="ARBA00022840"/>
    </source>
</evidence>
<dbReference type="InterPro" id="IPR000700">
    <property type="entry name" value="PAS-assoc_C"/>
</dbReference>
<dbReference type="Proteomes" id="UP000324159">
    <property type="component" value="Unassembled WGS sequence"/>
</dbReference>
<dbReference type="Gene3D" id="3.30.450.20">
    <property type="entry name" value="PAS domain"/>
    <property type="match status" value="3"/>
</dbReference>
<comment type="caution">
    <text evidence="12">The sequence shown here is derived from an EMBL/GenBank/DDBJ whole genome shotgun (WGS) entry which is preliminary data.</text>
</comment>
<dbReference type="GO" id="GO:0005524">
    <property type="term" value="F:ATP binding"/>
    <property type="evidence" value="ECO:0007669"/>
    <property type="project" value="UniProtKB-KW"/>
</dbReference>
<dbReference type="CDD" id="cd00082">
    <property type="entry name" value="HisKA"/>
    <property type="match status" value="1"/>
</dbReference>
<dbReference type="SUPFAM" id="SSF47384">
    <property type="entry name" value="Homodimeric domain of signal transducing histidine kinase"/>
    <property type="match status" value="1"/>
</dbReference>
<evidence type="ECO:0000259" key="9">
    <source>
        <dbReference type="PROSITE" id="PS50109"/>
    </source>
</evidence>
<proteinExistence type="predicted"/>
<evidence type="ECO:0000313" key="13">
    <source>
        <dbReference type="Proteomes" id="UP000324159"/>
    </source>
</evidence>
<dbReference type="Pfam" id="PF00512">
    <property type="entry name" value="HisKA"/>
    <property type="match status" value="1"/>
</dbReference>
<evidence type="ECO:0000256" key="6">
    <source>
        <dbReference type="ARBA" id="ARBA00022777"/>
    </source>
</evidence>
<dbReference type="PROSITE" id="PS50109">
    <property type="entry name" value="HIS_KIN"/>
    <property type="match status" value="1"/>
</dbReference>
<dbReference type="AlphaFoldDB" id="A0A5D3WR07"/>
<keyword evidence="3" id="KW-0597">Phosphoprotein</keyword>
<dbReference type="Gene3D" id="1.10.287.130">
    <property type="match status" value="1"/>
</dbReference>
<evidence type="ECO:0000313" key="12">
    <source>
        <dbReference type="EMBL" id="TYP00230.1"/>
    </source>
</evidence>
<dbReference type="InterPro" id="IPR004358">
    <property type="entry name" value="Sig_transdc_His_kin-like_C"/>
</dbReference>
<dbReference type="PROSITE" id="PS50113">
    <property type="entry name" value="PAC"/>
    <property type="match status" value="1"/>
</dbReference>
<dbReference type="PANTHER" id="PTHR43065:SF10">
    <property type="entry name" value="PEROXIDE STRESS-ACTIVATED HISTIDINE KINASE MAK3"/>
    <property type="match status" value="1"/>
</dbReference>
<dbReference type="OrthoDB" id="5428263at2"/>
<dbReference type="InterPro" id="IPR036097">
    <property type="entry name" value="HisK_dim/P_sf"/>
</dbReference>
<reference evidence="12 13" key="1">
    <citation type="submission" date="2019-07" db="EMBL/GenBank/DDBJ databases">
        <title>Genomic Encyclopedia of Type Strains, Phase IV (KMG-IV): sequencing the most valuable type-strain genomes for metagenomic binning, comparative biology and taxonomic classification.</title>
        <authorList>
            <person name="Goeker M."/>
        </authorList>
    </citation>
    <scope>NUCLEOTIDE SEQUENCE [LARGE SCALE GENOMIC DNA]</scope>
    <source>
        <strain evidence="12 13">SS015</strain>
    </source>
</reference>
<protein>
    <recommendedName>
        <fullName evidence="2">histidine kinase</fullName>
        <ecNumber evidence="2">2.7.13.3</ecNumber>
    </recommendedName>
</protein>